<evidence type="ECO:0000256" key="3">
    <source>
        <dbReference type="ARBA" id="ARBA00022771"/>
    </source>
</evidence>
<feature type="compositionally biased region" description="Polar residues" evidence="7">
    <location>
        <begin position="57"/>
        <end position="68"/>
    </location>
</feature>
<dbReference type="FunFam" id="3.30.160.60:FF:002343">
    <property type="entry name" value="Zinc finger protein 33A"/>
    <property type="match status" value="1"/>
</dbReference>
<sequence>MKEATNSAGRKISLLNDHESPVAPLTRLPSFTPSLRSRTSSYATSTSSIGSPPTPQLVRSNSSDSMDMTPSPITPDFSVNDHEQFSHPGFFAGQHHHPQPPKEMDTGAYQMLPFRQAQPQSQSVYYAQQALPQHPGVVAPPPVAAAANGRPRKNQYPCPLAKQENCHDFFTTSGHAARHSKKHTGRKDAICPECNKAFTRKDNMEQHRRTHKGGRSGAKTASDRSVKKAKTRESQRPKLSPVQSTSPGLSATPMVDPSLSASPTGSYLSQPAQSPSAYMHQPVPGSQFMDFEQRNYPDPTAFAMSYHPFGHPPPPSNDHDGLNALATAASDSRTFTQ</sequence>
<dbReference type="Gene3D" id="3.30.160.60">
    <property type="entry name" value="Classic Zinc Finger"/>
    <property type="match status" value="1"/>
</dbReference>
<dbReference type="PROSITE" id="PS50157">
    <property type="entry name" value="ZINC_FINGER_C2H2_2"/>
    <property type="match status" value="2"/>
</dbReference>
<evidence type="ECO:0000313" key="10">
    <source>
        <dbReference type="Proteomes" id="UP000799424"/>
    </source>
</evidence>
<gene>
    <name evidence="9" type="ORF">CC86DRAFT_365138</name>
</gene>
<feature type="domain" description="C2H2-type" evidence="8">
    <location>
        <begin position="189"/>
        <end position="216"/>
    </location>
</feature>
<dbReference type="SMART" id="SM00355">
    <property type="entry name" value="ZnF_C2H2"/>
    <property type="match status" value="2"/>
</dbReference>
<name>A0A6A7AKE7_9PLEO</name>
<evidence type="ECO:0000256" key="6">
    <source>
        <dbReference type="PROSITE-ProRule" id="PRU00042"/>
    </source>
</evidence>
<keyword evidence="1" id="KW-0479">Metal-binding</keyword>
<dbReference type="OrthoDB" id="6365676at2759"/>
<dbReference type="PANTHER" id="PTHR14003">
    <property type="entry name" value="TRANSCRIPTIONAL REPRESSOR PROTEIN YY"/>
    <property type="match status" value="1"/>
</dbReference>
<dbReference type="PANTHER" id="PTHR14003:SF19">
    <property type="entry name" value="YY2 TRANSCRIPTION FACTOR"/>
    <property type="match status" value="1"/>
</dbReference>
<evidence type="ECO:0000256" key="7">
    <source>
        <dbReference type="SAM" id="MobiDB-lite"/>
    </source>
</evidence>
<keyword evidence="10" id="KW-1185">Reference proteome</keyword>
<dbReference type="GO" id="GO:0008270">
    <property type="term" value="F:zinc ion binding"/>
    <property type="evidence" value="ECO:0007669"/>
    <property type="project" value="UniProtKB-KW"/>
</dbReference>
<keyword evidence="2" id="KW-0677">Repeat</keyword>
<dbReference type="GO" id="GO:0000785">
    <property type="term" value="C:chromatin"/>
    <property type="evidence" value="ECO:0007669"/>
    <property type="project" value="TreeGrafter"/>
</dbReference>
<dbReference type="InterPro" id="IPR013087">
    <property type="entry name" value="Znf_C2H2_type"/>
</dbReference>
<dbReference type="GO" id="GO:0000978">
    <property type="term" value="F:RNA polymerase II cis-regulatory region sequence-specific DNA binding"/>
    <property type="evidence" value="ECO:0007669"/>
    <property type="project" value="TreeGrafter"/>
</dbReference>
<accession>A0A6A7AKE7</accession>
<evidence type="ECO:0000259" key="8">
    <source>
        <dbReference type="PROSITE" id="PS50157"/>
    </source>
</evidence>
<feature type="compositionally biased region" description="Polar residues" evidence="7">
    <location>
        <begin position="259"/>
        <end position="276"/>
    </location>
</feature>
<dbReference type="EMBL" id="MU006216">
    <property type="protein sequence ID" value="KAF2833178.1"/>
    <property type="molecule type" value="Genomic_DNA"/>
</dbReference>
<feature type="compositionally biased region" description="Basic and acidic residues" evidence="7">
    <location>
        <begin position="221"/>
        <end position="236"/>
    </location>
</feature>
<organism evidence="9 10">
    <name type="scientific">Ophiobolus disseminans</name>
    <dbReference type="NCBI Taxonomy" id="1469910"/>
    <lineage>
        <taxon>Eukaryota</taxon>
        <taxon>Fungi</taxon>
        <taxon>Dikarya</taxon>
        <taxon>Ascomycota</taxon>
        <taxon>Pezizomycotina</taxon>
        <taxon>Dothideomycetes</taxon>
        <taxon>Pleosporomycetidae</taxon>
        <taxon>Pleosporales</taxon>
        <taxon>Pleosporineae</taxon>
        <taxon>Phaeosphaeriaceae</taxon>
        <taxon>Ophiobolus</taxon>
    </lineage>
</organism>
<feature type="region of interest" description="Disordered" evidence="7">
    <location>
        <begin position="1"/>
        <end position="89"/>
    </location>
</feature>
<evidence type="ECO:0000256" key="1">
    <source>
        <dbReference type="ARBA" id="ARBA00022723"/>
    </source>
</evidence>
<dbReference type="PROSITE" id="PS00028">
    <property type="entry name" value="ZINC_FINGER_C2H2_1"/>
    <property type="match status" value="1"/>
</dbReference>
<evidence type="ECO:0000256" key="4">
    <source>
        <dbReference type="ARBA" id="ARBA00022833"/>
    </source>
</evidence>
<evidence type="ECO:0000256" key="5">
    <source>
        <dbReference type="ARBA" id="ARBA00044085"/>
    </source>
</evidence>
<dbReference type="SUPFAM" id="SSF57667">
    <property type="entry name" value="beta-beta-alpha zinc fingers"/>
    <property type="match status" value="1"/>
</dbReference>
<evidence type="ECO:0000256" key="2">
    <source>
        <dbReference type="ARBA" id="ARBA00022737"/>
    </source>
</evidence>
<dbReference type="InterPro" id="IPR036236">
    <property type="entry name" value="Znf_C2H2_sf"/>
</dbReference>
<feature type="region of interest" description="Disordered" evidence="7">
    <location>
        <begin position="302"/>
        <end position="337"/>
    </location>
</feature>
<evidence type="ECO:0000313" key="9">
    <source>
        <dbReference type="EMBL" id="KAF2833178.1"/>
    </source>
</evidence>
<dbReference type="AlphaFoldDB" id="A0A6A7AKE7"/>
<keyword evidence="3 6" id="KW-0863">Zinc-finger</keyword>
<feature type="region of interest" description="Disordered" evidence="7">
    <location>
        <begin position="201"/>
        <end position="284"/>
    </location>
</feature>
<feature type="compositionally biased region" description="Low complexity" evidence="7">
    <location>
        <begin position="34"/>
        <end position="51"/>
    </location>
</feature>
<dbReference type="Proteomes" id="UP000799424">
    <property type="component" value="Unassembled WGS sequence"/>
</dbReference>
<keyword evidence="4" id="KW-0862">Zinc</keyword>
<dbReference type="GO" id="GO:0005667">
    <property type="term" value="C:transcription regulator complex"/>
    <property type="evidence" value="ECO:0007669"/>
    <property type="project" value="TreeGrafter"/>
</dbReference>
<dbReference type="GO" id="GO:0000981">
    <property type="term" value="F:DNA-binding transcription factor activity, RNA polymerase II-specific"/>
    <property type="evidence" value="ECO:0007669"/>
    <property type="project" value="TreeGrafter"/>
</dbReference>
<feature type="domain" description="C2H2-type" evidence="8">
    <location>
        <begin position="156"/>
        <end position="188"/>
    </location>
</feature>
<proteinExistence type="predicted"/>
<reference evidence="9" key="1">
    <citation type="journal article" date="2020" name="Stud. Mycol.">
        <title>101 Dothideomycetes genomes: a test case for predicting lifestyles and emergence of pathogens.</title>
        <authorList>
            <person name="Haridas S."/>
            <person name="Albert R."/>
            <person name="Binder M."/>
            <person name="Bloem J."/>
            <person name="Labutti K."/>
            <person name="Salamov A."/>
            <person name="Andreopoulos B."/>
            <person name="Baker S."/>
            <person name="Barry K."/>
            <person name="Bills G."/>
            <person name="Bluhm B."/>
            <person name="Cannon C."/>
            <person name="Castanera R."/>
            <person name="Culley D."/>
            <person name="Daum C."/>
            <person name="Ezra D."/>
            <person name="Gonzalez J."/>
            <person name="Henrissat B."/>
            <person name="Kuo A."/>
            <person name="Liang C."/>
            <person name="Lipzen A."/>
            <person name="Lutzoni F."/>
            <person name="Magnuson J."/>
            <person name="Mondo S."/>
            <person name="Nolan M."/>
            <person name="Ohm R."/>
            <person name="Pangilinan J."/>
            <person name="Park H.-J."/>
            <person name="Ramirez L."/>
            <person name="Alfaro M."/>
            <person name="Sun H."/>
            <person name="Tritt A."/>
            <person name="Yoshinaga Y."/>
            <person name="Zwiers L.-H."/>
            <person name="Turgeon B."/>
            <person name="Goodwin S."/>
            <person name="Spatafora J."/>
            <person name="Crous P."/>
            <person name="Grigoriev I."/>
        </authorList>
    </citation>
    <scope>NUCLEOTIDE SEQUENCE</scope>
    <source>
        <strain evidence="9">CBS 113818</strain>
    </source>
</reference>
<protein>
    <recommendedName>
        <fullName evidence="5">C2H2 type master regulator of conidiophore development brlA</fullName>
    </recommendedName>
</protein>
<dbReference type="Pfam" id="PF00096">
    <property type="entry name" value="zf-C2H2"/>
    <property type="match status" value="1"/>
</dbReference>